<dbReference type="SMART" id="SM00091">
    <property type="entry name" value="PAS"/>
    <property type="match status" value="2"/>
</dbReference>
<dbReference type="InterPro" id="IPR035965">
    <property type="entry name" value="PAS-like_dom_sf"/>
</dbReference>
<evidence type="ECO:0000259" key="13">
    <source>
        <dbReference type="PROSITE" id="PS50113"/>
    </source>
</evidence>
<dbReference type="PROSITE" id="PS50122">
    <property type="entry name" value="CHEB"/>
    <property type="match status" value="1"/>
</dbReference>
<dbReference type="SUPFAM" id="SSF47757">
    <property type="entry name" value="Chemotaxis receptor methyltransferase CheR, N-terminal domain"/>
    <property type="match status" value="1"/>
</dbReference>
<keyword evidence="6" id="KW-0145">Chemotaxis</keyword>
<dbReference type="Proteomes" id="UP000318288">
    <property type="component" value="Unassembled WGS sequence"/>
</dbReference>
<evidence type="ECO:0000259" key="12">
    <source>
        <dbReference type="PROSITE" id="PS50112"/>
    </source>
</evidence>
<evidence type="ECO:0000313" key="17">
    <source>
        <dbReference type="Proteomes" id="UP000318288"/>
    </source>
</evidence>
<dbReference type="PROSITE" id="PS50109">
    <property type="entry name" value="HIS_KIN"/>
    <property type="match status" value="1"/>
</dbReference>
<dbReference type="InterPro" id="IPR036890">
    <property type="entry name" value="HATPase_C_sf"/>
</dbReference>
<dbReference type="SMART" id="SM00388">
    <property type="entry name" value="HisKA"/>
    <property type="match status" value="1"/>
</dbReference>
<dbReference type="PROSITE" id="PS50113">
    <property type="entry name" value="PAC"/>
    <property type="match status" value="1"/>
</dbReference>
<feature type="active site" evidence="6">
    <location>
        <position position="60"/>
    </location>
</feature>
<dbReference type="SMART" id="SM00448">
    <property type="entry name" value="REC"/>
    <property type="match status" value="1"/>
</dbReference>
<dbReference type="PROSITE" id="PS50112">
    <property type="entry name" value="PAS"/>
    <property type="match status" value="1"/>
</dbReference>
<evidence type="ECO:0000256" key="5">
    <source>
        <dbReference type="ARBA" id="ARBA00022777"/>
    </source>
</evidence>
<feature type="active site" evidence="6">
    <location>
        <position position="152"/>
    </location>
</feature>
<dbReference type="SUPFAM" id="SSF55874">
    <property type="entry name" value="ATPase domain of HSP90 chaperone/DNA topoisomerase II/histidine kinase"/>
    <property type="match status" value="1"/>
</dbReference>
<dbReference type="SMART" id="SM00086">
    <property type="entry name" value="PAC"/>
    <property type="match status" value="2"/>
</dbReference>
<dbReference type="SUPFAM" id="SSF53335">
    <property type="entry name" value="S-adenosyl-L-methionine-dependent methyltransferases"/>
    <property type="match status" value="1"/>
</dbReference>
<dbReference type="InterPro" id="IPR005467">
    <property type="entry name" value="His_kinase_dom"/>
</dbReference>
<accession>A0A5C6FGE3</accession>
<dbReference type="PROSITE" id="PS50123">
    <property type="entry name" value="CHER"/>
    <property type="match status" value="1"/>
</dbReference>
<feature type="domain" description="CheR-type methyltransferase" evidence="15">
    <location>
        <begin position="228"/>
        <end position="490"/>
    </location>
</feature>
<dbReference type="Pfam" id="PF03705">
    <property type="entry name" value="CheR_N"/>
    <property type="match status" value="1"/>
</dbReference>
<dbReference type="Pfam" id="PF00072">
    <property type="entry name" value="Response_reg"/>
    <property type="match status" value="1"/>
</dbReference>
<evidence type="ECO:0000259" key="15">
    <source>
        <dbReference type="PROSITE" id="PS50123"/>
    </source>
</evidence>
<dbReference type="GO" id="GO:0008984">
    <property type="term" value="F:protein-glutamate methylesterase activity"/>
    <property type="evidence" value="ECO:0007669"/>
    <property type="project" value="InterPro"/>
</dbReference>
<dbReference type="CDD" id="cd00130">
    <property type="entry name" value="PAS"/>
    <property type="match status" value="1"/>
</dbReference>
<dbReference type="Gene3D" id="3.40.50.180">
    <property type="entry name" value="Methylesterase CheB, C-terminal domain"/>
    <property type="match status" value="1"/>
</dbReference>
<dbReference type="PANTHER" id="PTHR24422">
    <property type="entry name" value="CHEMOTAXIS PROTEIN METHYLTRANSFERASE"/>
    <property type="match status" value="1"/>
</dbReference>
<dbReference type="SUPFAM" id="SSF47384">
    <property type="entry name" value="Homodimeric domain of signal transducing histidine kinase"/>
    <property type="match status" value="1"/>
</dbReference>
<keyword evidence="8" id="KW-0175">Coiled coil</keyword>
<evidence type="ECO:0000256" key="1">
    <source>
        <dbReference type="ARBA" id="ARBA00000085"/>
    </source>
</evidence>
<gene>
    <name evidence="16" type="primary">tcrY</name>
    <name evidence="16" type="ORF">Poly51_19420</name>
</gene>
<dbReference type="SMART" id="SM00387">
    <property type="entry name" value="HATPase_c"/>
    <property type="match status" value="1"/>
</dbReference>
<evidence type="ECO:0000256" key="3">
    <source>
        <dbReference type="ARBA" id="ARBA00022553"/>
    </source>
</evidence>
<dbReference type="Pfam" id="PF01739">
    <property type="entry name" value="CheR"/>
    <property type="match status" value="1"/>
</dbReference>
<dbReference type="InterPro" id="IPR001789">
    <property type="entry name" value="Sig_transdc_resp-reg_receiver"/>
</dbReference>
<dbReference type="GO" id="GO:0000156">
    <property type="term" value="F:phosphorelay response regulator activity"/>
    <property type="evidence" value="ECO:0007669"/>
    <property type="project" value="InterPro"/>
</dbReference>
<dbReference type="SUPFAM" id="SSF52172">
    <property type="entry name" value="CheY-like"/>
    <property type="match status" value="1"/>
</dbReference>
<dbReference type="InterPro" id="IPR000700">
    <property type="entry name" value="PAS-assoc_C"/>
</dbReference>
<dbReference type="InterPro" id="IPR050903">
    <property type="entry name" value="Bact_Chemotaxis_MeTrfase"/>
</dbReference>
<dbReference type="Pfam" id="PF01339">
    <property type="entry name" value="CheB_methylest"/>
    <property type="match status" value="1"/>
</dbReference>
<dbReference type="CDD" id="cd16434">
    <property type="entry name" value="CheB-CheR_fusion"/>
    <property type="match status" value="1"/>
</dbReference>
<feature type="domain" description="Histidine kinase" evidence="10">
    <location>
        <begin position="1010"/>
        <end position="1228"/>
    </location>
</feature>
<keyword evidence="3 7" id="KW-0597">Phosphoprotein</keyword>
<dbReference type="InterPro" id="IPR000673">
    <property type="entry name" value="Sig_transdc_resp-reg_Me-estase"/>
</dbReference>
<evidence type="ECO:0000256" key="8">
    <source>
        <dbReference type="SAM" id="Coils"/>
    </source>
</evidence>
<dbReference type="RefSeq" id="WP_146456565.1">
    <property type="nucleotide sequence ID" value="NZ_SJPW01000002.1"/>
</dbReference>
<feature type="active site" evidence="6">
    <location>
        <position position="33"/>
    </location>
</feature>
<sequence length="1368" mass="152649">MDDLTNQLESAARQQPAGADDKSPTYVVGIGASAGGLEALEQLFDRLPGDTGMAFVVVQHLSPDHKSLMDEIIRRHTEMAVFRVTNGMEVRRNAVYLIPAGKEMIISEGCLLITDKDRGEMLTLPIDHFFRSLAHDCESNAIAIVLSGSGSDGSRGVRDVHNAGGLVITQDVVSSAFDSMPINSQDTGVVDIIGNPIEIADSLLRLVKHPLQHGGAKVIVPEVPEDGIKRVLREIRDHYGIDFTYYKPTTVVRRIERRLLLNHANSLDDYVANVLEDSEELNLLYKDLLIGVTQFFRDIEAFKVIEEKVIPEIILKIPEQQEIRVWSAACATGEEAYSLAIIIHERLTAMNRPINVRVFATDVHKTSLDFASAGVYPDAAFIDVSLERKNRYFSRTNDGWRIVPEIRNMVVFAPHNLIKDAPFTRLDLITCRNMLIYLQPLAQKKVLSLFHFALKTGGTLFLGPSETTGDLIEEFDVVDKAWRVSRKRRDIRLTADLRLPAGRGPMQNRAQIDASANQFSIRTHSTPVAVSDRELMNAYDVMLNDFVPTAFLMNDRNELVHSFGDLNQIVKLPTGRATNNVLDMLPTDLRTMIIGAIHQASRTGEKVTFDRVFVKIPGTGEATKPAAADSLFRVTVRRILHRTGGGYYSFVARQPINDSVQPTTQDPTEVAVAAGAMIVDDLSRNRIRLLETELRHSGENLQATIEELESSNEELQATNEEMVASNEELQSTNEELHSVNEELYTVNAEYQNKIVELTELTQDMDNLLNSTDVHTLFLDEELCIRKFTSRMGKAFNLITSDVGRSITGFSHNIPSDDLMDKLTDVLQNDKRYEEEIRMPDGGHFLMRVLPYRGESIRMGVVLTLLDITQSKHAEARFRATFDNAAVGIAHVAADGQWLRVNDRLCAILGYDREELLTKTFTDVTYADDLELDEQKYDALNSGKIDRYSLEKRYVRKDGDLVWISLTVSLQRDPTGEPQFAIAVVQDISKRKVFEQGLTEAVEQRDRFLATLSHELRNPLAAVRHATKLVHHPDASIEQREQAMKTIDRQTEQMTCLLEDLLDVSRVTQGKVVYEMKPLDMRDVLADARDAMQSRVEEAGHRLKVKVPKVPVTVMGDESRLLQVVENLLANSCKYTDDGGEITLSLRRYNGQCIVKVIDNGRGIESGLVENVFDMFVQSDSELARSQGGMGLGLTVVRSLIERHEGTITACSPGLGQGSTFTIRLPLTEEEVEEQQVTEAPRLDRVPHSGPIPIVLIEDNEDAREMLQDFLELEGYQVTACPDGRAGLTALIQILPSIALVDIGLPELTGYEVAQQFRAACPDADVYLIALSGYGQTGDMIKAEEAGFDSHMTKPIDPDELVKRLADLG</sequence>
<evidence type="ECO:0000259" key="10">
    <source>
        <dbReference type="PROSITE" id="PS50109"/>
    </source>
</evidence>
<evidence type="ECO:0000256" key="2">
    <source>
        <dbReference type="ARBA" id="ARBA00012438"/>
    </source>
</evidence>
<dbReference type="GO" id="GO:0006935">
    <property type="term" value="P:chemotaxis"/>
    <property type="evidence" value="ECO:0007669"/>
    <property type="project" value="UniProtKB-UniRule"/>
</dbReference>
<dbReference type="PROSITE" id="PS50110">
    <property type="entry name" value="RESPONSE_REGULATORY"/>
    <property type="match status" value="1"/>
</dbReference>
<dbReference type="InterPro" id="IPR011006">
    <property type="entry name" value="CheY-like_superfamily"/>
</dbReference>
<dbReference type="InterPro" id="IPR003594">
    <property type="entry name" value="HATPase_dom"/>
</dbReference>
<evidence type="ECO:0000256" key="6">
    <source>
        <dbReference type="PROSITE-ProRule" id="PRU00050"/>
    </source>
</evidence>
<evidence type="ECO:0000256" key="9">
    <source>
        <dbReference type="SAM" id="MobiDB-lite"/>
    </source>
</evidence>
<proteinExistence type="predicted"/>
<feature type="domain" description="Response regulatory" evidence="11">
    <location>
        <begin position="1252"/>
        <end position="1368"/>
    </location>
</feature>
<feature type="modified residue" description="4-aspartylphosphate" evidence="7">
    <location>
        <position position="1301"/>
    </location>
</feature>
<dbReference type="PANTHER" id="PTHR24422:SF27">
    <property type="entry name" value="PROTEIN-GLUTAMATE O-METHYLTRANSFERASE"/>
    <property type="match status" value="1"/>
</dbReference>
<evidence type="ECO:0000259" key="14">
    <source>
        <dbReference type="PROSITE" id="PS50122"/>
    </source>
</evidence>
<dbReference type="FunFam" id="3.30.565.10:FF:000006">
    <property type="entry name" value="Sensor histidine kinase WalK"/>
    <property type="match status" value="1"/>
</dbReference>
<comment type="catalytic activity">
    <reaction evidence="1">
        <text>ATP + protein L-histidine = ADP + protein N-phospho-L-histidine.</text>
        <dbReference type="EC" id="2.7.13.3"/>
    </reaction>
</comment>
<organism evidence="16 17">
    <name type="scientific">Rubripirellula tenax</name>
    <dbReference type="NCBI Taxonomy" id="2528015"/>
    <lineage>
        <taxon>Bacteria</taxon>
        <taxon>Pseudomonadati</taxon>
        <taxon>Planctomycetota</taxon>
        <taxon>Planctomycetia</taxon>
        <taxon>Pirellulales</taxon>
        <taxon>Pirellulaceae</taxon>
        <taxon>Rubripirellula</taxon>
    </lineage>
</organism>
<comment type="caution">
    <text evidence="16">The sequence shown here is derived from an EMBL/GenBank/DDBJ whole genome shotgun (WGS) entry which is preliminary data.</text>
</comment>
<dbReference type="Pfam" id="PF02518">
    <property type="entry name" value="HATPase_c"/>
    <property type="match status" value="1"/>
</dbReference>
<keyword evidence="17" id="KW-1185">Reference proteome</keyword>
<dbReference type="EC" id="2.7.13.3" evidence="2"/>
<keyword evidence="6" id="KW-0378">Hydrolase</keyword>
<dbReference type="GO" id="GO:0008757">
    <property type="term" value="F:S-adenosylmethionine-dependent methyltransferase activity"/>
    <property type="evidence" value="ECO:0007669"/>
    <property type="project" value="InterPro"/>
</dbReference>
<dbReference type="Gene3D" id="3.30.565.10">
    <property type="entry name" value="Histidine kinase-like ATPase, C-terminal domain"/>
    <property type="match status" value="1"/>
</dbReference>
<dbReference type="Gene3D" id="3.40.50.2300">
    <property type="match status" value="1"/>
</dbReference>
<dbReference type="InterPro" id="IPR000780">
    <property type="entry name" value="CheR_MeTrfase"/>
</dbReference>
<reference evidence="16 17" key="1">
    <citation type="submission" date="2019-02" db="EMBL/GenBank/DDBJ databases">
        <title>Deep-cultivation of Planctomycetes and their phenomic and genomic characterization uncovers novel biology.</title>
        <authorList>
            <person name="Wiegand S."/>
            <person name="Jogler M."/>
            <person name="Boedeker C."/>
            <person name="Pinto D."/>
            <person name="Vollmers J."/>
            <person name="Rivas-Marin E."/>
            <person name="Kohn T."/>
            <person name="Peeters S.H."/>
            <person name="Heuer A."/>
            <person name="Rast P."/>
            <person name="Oberbeckmann S."/>
            <person name="Bunk B."/>
            <person name="Jeske O."/>
            <person name="Meyerdierks A."/>
            <person name="Storesund J.E."/>
            <person name="Kallscheuer N."/>
            <person name="Luecker S."/>
            <person name="Lage O.M."/>
            <person name="Pohl T."/>
            <person name="Merkel B.J."/>
            <person name="Hornburger P."/>
            <person name="Mueller R.-W."/>
            <person name="Bruemmer F."/>
            <person name="Labrenz M."/>
            <person name="Spormann A.M."/>
            <person name="Op Den Camp H."/>
            <person name="Overmann J."/>
            <person name="Amann R."/>
            <person name="Jetten M.S.M."/>
            <person name="Mascher T."/>
            <person name="Medema M.H."/>
            <person name="Devos D.P."/>
            <person name="Kaster A.-K."/>
            <person name="Ovreas L."/>
            <person name="Rohde M."/>
            <person name="Galperin M.Y."/>
            <person name="Jogler C."/>
        </authorList>
    </citation>
    <scope>NUCLEOTIDE SEQUENCE [LARGE SCALE GENOMIC DNA]</scope>
    <source>
        <strain evidence="16 17">Poly51</strain>
    </source>
</reference>
<evidence type="ECO:0000259" key="11">
    <source>
        <dbReference type="PROSITE" id="PS50110"/>
    </source>
</evidence>
<keyword evidence="4 16" id="KW-0808">Transferase</keyword>
<dbReference type="InterPro" id="IPR013655">
    <property type="entry name" value="PAS_fold_3"/>
</dbReference>
<dbReference type="CDD" id="cd00082">
    <property type="entry name" value="HisKA"/>
    <property type="match status" value="1"/>
</dbReference>
<dbReference type="SMART" id="SM00138">
    <property type="entry name" value="MeTrc"/>
    <property type="match status" value="1"/>
</dbReference>
<dbReference type="GO" id="GO:0005737">
    <property type="term" value="C:cytoplasm"/>
    <property type="evidence" value="ECO:0007669"/>
    <property type="project" value="InterPro"/>
</dbReference>
<evidence type="ECO:0000256" key="4">
    <source>
        <dbReference type="ARBA" id="ARBA00022679"/>
    </source>
</evidence>
<dbReference type="EMBL" id="SJPW01000002">
    <property type="protein sequence ID" value="TWU59156.1"/>
    <property type="molecule type" value="Genomic_DNA"/>
</dbReference>
<dbReference type="GO" id="GO:0000155">
    <property type="term" value="F:phosphorelay sensor kinase activity"/>
    <property type="evidence" value="ECO:0007669"/>
    <property type="project" value="InterPro"/>
</dbReference>
<feature type="domain" description="CheB-type methylesterase" evidence="14">
    <location>
        <begin position="21"/>
        <end position="210"/>
    </location>
</feature>
<dbReference type="Gene3D" id="3.30.450.20">
    <property type="entry name" value="PAS domain"/>
    <property type="match status" value="2"/>
</dbReference>
<feature type="coiled-coil region" evidence="8">
    <location>
        <begin position="698"/>
        <end position="760"/>
    </location>
</feature>
<dbReference type="InterPro" id="IPR029063">
    <property type="entry name" value="SAM-dependent_MTases_sf"/>
</dbReference>
<dbReference type="InterPro" id="IPR000014">
    <property type="entry name" value="PAS"/>
</dbReference>
<evidence type="ECO:0000313" key="16">
    <source>
        <dbReference type="EMBL" id="TWU59156.1"/>
    </source>
</evidence>
<dbReference type="InterPro" id="IPR003661">
    <property type="entry name" value="HisK_dim/P_dom"/>
</dbReference>
<dbReference type="Pfam" id="PF13596">
    <property type="entry name" value="PAS_10"/>
    <property type="match status" value="1"/>
</dbReference>
<dbReference type="Gene3D" id="3.40.50.150">
    <property type="entry name" value="Vaccinia Virus protein VP39"/>
    <property type="match status" value="1"/>
</dbReference>
<dbReference type="OrthoDB" id="288469at2"/>
<dbReference type="PRINTS" id="PR00996">
    <property type="entry name" value="CHERMTFRASE"/>
</dbReference>
<dbReference type="Pfam" id="PF08447">
    <property type="entry name" value="PAS_3"/>
    <property type="match status" value="1"/>
</dbReference>
<dbReference type="InterPro" id="IPR035909">
    <property type="entry name" value="CheB_C"/>
</dbReference>
<protein>
    <recommendedName>
        <fullName evidence="2">histidine kinase</fullName>
        <ecNumber evidence="2">2.7.13.3</ecNumber>
    </recommendedName>
</protein>
<dbReference type="InterPro" id="IPR022642">
    <property type="entry name" value="CheR_C"/>
</dbReference>
<dbReference type="InterPro" id="IPR022641">
    <property type="entry name" value="CheR_N"/>
</dbReference>
<feature type="domain" description="PAC" evidence="13">
    <location>
        <begin position="947"/>
        <end position="999"/>
    </location>
</feature>
<dbReference type="NCBIfam" id="TIGR00229">
    <property type="entry name" value="sensory_box"/>
    <property type="match status" value="1"/>
</dbReference>
<feature type="domain" description="PAS" evidence="12">
    <location>
        <begin position="873"/>
        <end position="943"/>
    </location>
</feature>
<keyword evidence="5 16" id="KW-0418">Kinase</keyword>
<evidence type="ECO:0000256" key="7">
    <source>
        <dbReference type="PROSITE-ProRule" id="PRU00169"/>
    </source>
</evidence>
<feature type="compositionally biased region" description="Polar residues" evidence="9">
    <location>
        <begin position="1"/>
        <end position="13"/>
    </location>
</feature>
<dbReference type="InterPro" id="IPR001610">
    <property type="entry name" value="PAC"/>
</dbReference>
<feature type="region of interest" description="Disordered" evidence="9">
    <location>
        <begin position="1"/>
        <end position="24"/>
    </location>
</feature>
<dbReference type="InterPro" id="IPR036097">
    <property type="entry name" value="HisK_dim/P_sf"/>
</dbReference>
<dbReference type="Gene3D" id="1.10.287.130">
    <property type="match status" value="1"/>
</dbReference>
<dbReference type="SUPFAM" id="SSF55785">
    <property type="entry name" value="PYP-like sensor domain (PAS domain)"/>
    <property type="match status" value="2"/>
</dbReference>
<dbReference type="SUPFAM" id="SSF52738">
    <property type="entry name" value="Methylesterase CheB, C-terminal domain"/>
    <property type="match status" value="1"/>
</dbReference>
<dbReference type="Pfam" id="PF00512">
    <property type="entry name" value="HisKA"/>
    <property type="match status" value="1"/>
</dbReference>
<name>A0A5C6FGE3_9BACT</name>